<gene>
    <name evidence="2" type="ORF">SY1_10690</name>
</gene>
<feature type="compositionally biased region" description="Basic and acidic residues" evidence="1">
    <location>
        <begin position="25"/>
        <end position="41"/>
    </location>
</feature>
<evidence type="ECO:0000256" key="1">
    <source>
        <dbReference type="SAM" id="MobiDB-lite"/>
    </source>
</evidence>
<evidence type="ECO:0000313" key="3">
    <source>
        <dbReference type="Proteomes" id="UP000008957"/>
    </source>
</evidence>
<keyword evidence="3" id="KW-1185">Reference proteome</keyword>
<proteinExistence type="predicted"/>
<dbReference type="EMBL" id="FP929056">
    <property type="protein sequence ID" value="CBL28273.1"/>
    <property type="molecule type" value="Genomic_DNA"/>
</dbReference>
<reference evidence="3" key="1">
    <citation type="submission" date="2010-03" db="EMBL/GenBank/DDBJ databases">
        <title>The genome sequence of Synergistetes sp. SGP1.</title>
        <authorList>
            <consortium name="metaHIT consortium -- http://www.metahit.eu/"/>
            <person name="Pajon A."/>
            <person name="Turner K."/>
            <person name="Parkhill J."/>
            <person name="Wade W."/>
            <person name="Vartoukian S."/>
        </authorList>
    </citation>
    <scope>NUCLEOTIDE SEQUENCE [LARGE SCALE GENOMIC DNA]</scope>
    <source>
        <strain evidence="3">SGP1</strain>
    </source>
</reference>
<evidence type="ECO:0000313" key="2">
    <source>
        <dbReference type="EMBL" id="CBL28273.1"/>
    </source>
</evidence>
<dbReference type="AlphaFoldDB" id="A0AB94IWX9"/>
<dbReference type="RefSeq" id="WP_015556420.1">
    <property type="nucleotide sequence ID" value="NC_021038.1"/>
</dbReference>
<sequence length="61" mass="6427">MGLRQPPEGGQPPGPRRGLSGAILDRSRSMADRLIEGKLPDGTEGWDGLASEDLLPGAWTS</sequence>
<name>A0AB94IWX9_9BACT</name>
<protein>
    <submittedName>
        <fullName evidence="2">Uncharacterized protein</fullName>
    </submittedName>
</protein>
<dbReference type="KEGG" id="sbr:SY1_10690"/>
<organism evidence="2 3">
    <name type="scientific">Fretibacterium fastidiosum</name>
    <dbReference type="NCBI Taxonomy" id="651822"/>
    <lineage>
        <taxon>Bacteria</taxon>
        <taxon>Thermotogati</taxon>
        <taxon>Synergistota</taxon>
        <taxon>Synergistia</taxon>
        <taxon>Synergistales</taxon>
        <taxon>Aminobacteriaceae</taxon>
        <taxon>Fretibacterium</taxon>
    </lineage>
</organism>
<accession>A0AB94IWX9</accession>
<dbReference type="Proteomes" id="UP000008957">
    <property type="component" value="Chromosome"/>
</dbReference>
<feature type="region of interest" description="Disordered" evidence="1">
    <location>
        <begin position="1"/>
        <end position="61"/>
    </location>
</feature>
<reference evidence="2 3" key="2">
    <citation type="submission" date="2010-03" db="EMBL/GenBank/DDBJ databases">
        <authorList>
            <person name="Pajon A."/>
        </authorList>
    </citation>
    <scope>NUCLEOTIDE SEQUENCE [LARGE SCALE GENOMIC DNA]</scope>
    <source>
        <strain evidence="2 3">SGP1</strain>
    </source>
</reference>